<gene>
    <name evidence="15" type="ORF">ATC70_004573</name>
</gene>
<dbReference type="Gene3D" id="3.40.50.11660">
    <property type="entry name" value="Glycosyl transferase family 10, C-terminal domain"/>
    <property type="match status" value="1"/>
</dbReference>
<name>A0AAN7HQY8_9FUNG</name>
<dbReference type="InterPro" id="IPR031481">
    <property type="entry name" value="Glyco_tran_10_N"/>
</dbReference>
<keyword evidence="6 12" id="KW-0812">Transmembrane</keyword>
<comment type="pathway">
    <text evidence="2">Protein modification; protein glycosylation.</text>
</comment>
<evidence type="ECO:0000256" key="6">
    <source>
        <dbReference type="ARBA" id="ARBA00022692"/>
    </source>
</evidence>
<keyword evidence="10" id="KW-0325">Glycoprotein</keyword>
<feature type="transmembrane region" description="Helical" evidence="12">
    <location>
        <begin position="324"/>
        <end position="344"/>
    </location>
</feature>
<dbReference type="GO" id="GO:0032580">
    <property type="term" value="C:Golgi cisterna membrane"/>
    <property type="evidence" value="ECO:0007669"/>
    <property type="project" value="UniProtKB-SubCell"/>
</dbReference>
<evidence type="ECO:0000256" key="1">
    <source>
        <dbReference type="ARBA" id="ARBA00004606"/>
    </source>
</evidence>
<sequence length="360" mass="42704">MVQVIPIIYWTKWFNTDQWEGYSINTCGLPYQCQLTHDRKQLSNSSVVIFHASDMNDKKDVPPMREDRAWVYHNAEAPKYQPDIIDKMQYSMTYRLDSDFPWGYLEKDELLQHMQKPINKQQFKQETPVAWIVSNCKASNYRHHYVRELSKWIDVDIYGHCMENQHYPDNTTTIDLISQYHFYLSFENSNCKDYVTEKLSNTYVAGTIPIVDGPSDYGPFIPNTHSVIRVDQFEHPKELAAYLKRVLADKNLYNSYFDYRRESGLSDRFLSTLDAYEQGKCSLCRLAYERYTNMSLYYYPGKKIYLDNTCTAYKHYSFTKTSLWRIYLPLMVLFLVVSLCSSKVRRNSYSKLKSIHVPFF</sequence>
<evidence type="ECO:0000259" key="13">
    <source>
        <dbReference type="Pfam" id="PF00852"/>
    </source>
</evidence>
<dbReference type="PANTHER" id="PTHR11929">
    <property type="entry name" value="ALPHA- 1,3 -FUCOSYLTRANSFERASE"/>
    <property type="match status" value="1"/>
</dbReference>
<dbReference type="InterPro" id="IPR038577">
    <property type="entry name" value="GT10-like_C_sf"/>
</dbReference>
<keyword evidence="16" id="KW-1185">Reference proteome</keyword>
<evidence type="ECO:0000256" key="4">
    <source>
        <dbReference type="ARBA" id="ARBA00022676"/>
    </source>
</evidence>
<reference evidence="15 16" key="1">
    <citation type="submission" date="2022-11" db="EMBL/GenBank/DDBJ databases">
        <title>Mucor velutinosus strain NIH1002 WGS.</title>
        <authorList>
            <person name="Subramanian P."/>
            <person name="Mullikin J.C."/>
            <person name="Segre J.A."/>
            <person name="Zelazny A.M."/>
        </authorList>
    </citation>
    <scope>NUCLEOTIDE SEQUENCE [LARGE SCALE GENOMIC DNA]</scope>
    <source>
        <strain evidence="15 16">NIH1002</strain>
    </source>
</reference>
<dbReference type="Proteomes" id="UP001304243">
    <property type="component" value="Unassembled WGS sequence"/>
</dbReference>
<evidence type="ECO:0000256" key="2">
    <source>
        <dbReference type="ARBA" id="ARBA00004922"/>
    </source>
</evidence>
<dbReference type="PANTHER" id="PTHR11929:SF226">
    <property type="entry name" value="ATP-DEPENDENT DNA HELICASE-RELATED"/>
    <property type="match status" value="1"/>
</dbReference>
<organism evidence="15 16">
    <name type="scientific">Mucor velutinosus</name>
    <dbReference type="NCBI Taxonomy" id="708070"/>
    <lineage>
        <taxon>Eukaryota</taxon>
        <taxon>Fungi</taxon>
        <taxon>Fungi incertae sedis</taxon>
        <taxon>Mucoromycota</taxon>
        <taxon>Mucoromycotina</taxon>
        <taxon>Mucoromycetes</taxon>
        <taxon>Mucorales</taxon>
        <taxon>Mucorineae</taxon>
        <taxon>Mucoraceae</taxon>
        <taxon>Mucor</taxon>
    </lineage>
</organism>
<feature type="domain" description="Fucosyltransferase C-terminal" evidence="13">
    <location>
        <begin position="125"/>
        <end position="289"/>
    </location>
</feature>
<evidence type="ECO:0000313" key="16">
    <source>
        <dbReference type="Proteomes" id="UP001304243"/>
    </source>
</evidence>
<protein>
    <recommendedName>
        <fullName evidence="12">Fucosyltransferase</fullName>
        <ecNumber evidence="12">2.4.1.-</ecNumber>
    </recommendedName>
</protein>
<dbReference type="GeneID" id="89948259"/>
<keyword evidence="8 12" id="KW-1133">Transmembrane helix</keyword>
<evidence type="ECO:0000313" key="15">
    <source>
        <dbReference type="EMBL" id="KAK4522034.1"/>
    </source>
</evidence>
<dbReference type="Pfam" id="PF00852">
    <property type="entry name" value="Glyco_transf_10"/>
    <property type="match status" value="1"/>
</dbReference>
<evidence type="ECO:0000259" key="14">
    <source>
        <dbReference type="Pfam" id="PF17039"/>
    </source>
</evidence>
<dbReference type="SUPFAM" id="SSF53756">
    <property type="entry name" value="UDP-Glycosyltransferase/glycogen phosphorylase"/>
    <property type="match status" value="1"/>
</dbReference>
<dbReference type="InterPro" id="IPR001503">
    <property type="entry name" value="Glyco_trans_10"/>
</dbReference>
<evidence type="ECO:0000256" key="7">
    <source>
        <dbReference type="ARBA" id="ARBA00022968"/>
    </source>
</evidence>
<evidence type="ECO:0000256" key="8">
    <source>
        <dbReference type="ARBA" id="ARBA00022989"/>
    </source>
</evidence>
<feature type="domain" description="Fucosyltransferase N-terminal" evidence="14">
    <location>
        <begin position="7"/>
        <end position="104"/>
    </location>
</feature>
<keyword evidence="7" id="KW-0735">Signal-anchor</keyword>
<dbReference type="EC" id="2.4.1.-" evidence="12"/>
<comment type="caution">
    <text evidence="15">The sequence shown here is derived from an EMBL/GenBank/DDBJ whole genome shotgun (WGS) entry which is preliminary data.</text>
</comment>
<evidence type="ECO:0000256" key="5">
    <source>
        <dbReference type="ARBA" id="ARBA00022679"/>
    </source>
</evidence>
<evidence type="ECO:0000256" key="9">
    <source>
        <dbReference type="ARBA" id="ARBA00023136"/>
    </source>
</evidence>
<keyword evidence="12" id="KW-0333">Golgi apparatus</keyword>
<comment type="subcellular location">
    <subcellularLocation>
        <location evidence="11">Endomembrane system</location>
        <topology evidence="11">Single-pass membrane protein</topology>
    </subcellularLocation>
    <subcellularLocation>
        <location evidence="12">Golgi apparatus</location>
        <location evidence="12">Golgi stack membrane</location>
        <topology evidence="12">Single-pass type II membrane protein</topology>
    </subcellularLocation>
    <subcellularLocation>
        <location evidence="1">Membrane</location>
        <topology evidence="1">Single-pass type II membrane protein</topology>
    </subcellularLocation>
</comment>
<proteinExistence type="inferred from homology"/>
<dbReference type="Pfam" id="PF17039">
    <property type="entry name" value="Glyco_tran_10_N"/>
    <property type="match status" value="1"/>
</dbReference>
<dbReference type="AlphaFoldDB" id="A0AAN7HQY8"/>
<dbReference type="FunFam" id="3.40.50.11660:FF:000002">
    <property type="entry name" value="Alpha-(1,3)-fucosyltransferase"/>
    <property type="match status" value="1"/>
</dbReference>
<evidence type="ECO:0000256" key="10">
    <source>
        <dbReference type="ARBA" id="ARBA00023180"/>
    </source>
</evidence>
<evidence type="ECO:0000256" key="3">
    <source>
        <dbReference type="ARBA" id="ARBA00008919"/>
    </source>
</evidence>
<evidence type="ECO:0000256" key="12">
    <source>
        <dbReference type="RuleBase" id="RU003832"/>
    </source>
</evidence>
<dbReference type="GO" id="GO:0046920">
    <property type="term" value="F:alpha-(1-&gt;3)-fucosyltransferase activity"/>
    <property type="evidence" value="ECO:0007669"/>
    <property type="project" value="TreeGrafter"/>
</dbReference>
<evidence type="ECO:0000256" key="11">
    <source>
        <dbReference type="ARBA" id="ARBA00037847"/>
    </source>
</evidence>
<accession>A0AAN7HQY8</accession>
<dbReference type="RefSeq" id="XP_064688700.1">
    <property type="nucleotide sequence ID" value="XM_064823875.1"/>
</dbReference>
<dbReference type="InterPro" id="IPR055270">
    <property type="entry name" value="Glyco_tran_10_C"/>
</dbReference>
<comment type="similarity">
    <text evidence="3 12">Belongs to the glycosyltransferase 10 family.</text>
</comment>
<keyword evidence="9 12" id="KW-0472">Membrane</keyword>
<keyword evidence="5 12" id="KW-0808">Transferase</keyword>
<dbReference type="EMBL" id="JASEJX010000001">
    <property type="protein sequence ID" value="KAK4522034.1"/>
    <property type="molecule type" value="Genomic_DNA"/>
</dbReference>
<keyword evidence="4 12" id="KW-0328">Glycosyltransferase</keyword>